<sequence>MFECVLCGVPVKGRREHVRPRWLLKRYKDDGPFTFYQGGEPIPYASGRTERSQLSRVMAPVCDQYDEGGRDCNGWLDNNFEKPAKEHVRALLGGRPVSGSAVEAVARWAVKTLLLEQHPEAHDAELPNHARSSWRNLDNLLFAMRATGQLPPELSLWCTLTSQEESGPDTPDEVVLLPRLHVAGQAPAAFEFSAFGYGMADGRQLALQLLRHPYVEVEHPFEAANLATRLWPEPPTALDPVAMPTLGIQGTRNWDRAFCTGGCVTDLNLIRMARSAPWRGLISPRITVREPGPGGRVLTERRKAAGHHGRRD</sequence>
<evidence type="ECO:0000313" key="3">
    <source>
        <dbReference type="Proteomes" id="UP000509303"/>
    </source>
</evidence>
<organism evidence="2 3">
    <name type="scientific">Streptomyces buecherae</name>
    <dbReference type="NCBI Taxonomy" id="2763006"/>
    <lineage>
        <taxon>Bacteria</taxon>
        <taxon>Bacillati</taxon>
        <taxon>Actinomycetota</taxon>
        <taxon>Actinomycetes</taxon>
        <taxon>Kitasatosporales</taxon>
        <taxon>Streptomycetaceae</taxon>
        <taxon>Streptomyces</taxon>
    </lineage>
</organism>
<dbReference type="Proteomes" id="UP000509303">
    <property type="component" value="Chromosome"/>
</dbReference>
<dbReference type="AlphaFoldDB" id="A0A7H8NGP9"/>
<name>A0A7H8NGP9_9ACTN</name>
<evidence type="ECO:0000313" key="2">
    <source>
        <dbReference type="EMBL" id="QKW52658.1"/>
    </source>
</evidence>
<feature type="region of interest" description="Disordered" evidence="1">
    <location>
        <begin position="290"/>
        <end position="312"/>
    </location>
</feature>
<evidence type="ECO:0000256" key="1">
    <source>
        <dbReference type="SAM" id="MobiDB-lite"/>
    </source>
</evidence>
<dbReference type="RefSeq" id="WP_176164369.1">
    <property type="nucleotide sequence ID" value="NZ_CP054929.1"/>
</dbReference>
<keyword evidence="3" id="KW-1185">Reference proteome</keyword>
<dbReference type="EMBL" id="CP054929">
    <property type="protein sequence ID" value="QKW52658.1"/>
    <property type="molecule type" value="Genomic_DNA"/>
</dbReference>
<accession>A0A7H8NGP9</accession>
<protein>
    <submittedName>
        <fullName evidence="2">Uncharacterized protein</fullName>
    </submittedName>
</protein>
<proteinExistence type="predicted"/>
<gene>
    <name evidence="2" type="ORF">HUT08_27465</name>
</gene>
<reference evidence="2 3" key="1">
    <citation type="submission" date="2020-06" db="EMBL/GenBank/DDBJ databases">
        <title>Genome mining for natural products.</title>
        <authorList>
            <person name="Zhang B."/>
            <person name="Shi J."/>
            <person name="Ge H."/>
        </authorList>
    </citation>
    <scope>NUCLEOTIDE SEQUENCE [LARGE SCALE GENOMIC DNA]</scope>
    <source>
        <strain evidence="2 3">NA00687</strain>
    </source>
</reference>